<name>A0A1I0B8R0_9BACI</name>
<evidence type="ECO:0000313" key="3">
    <source>
        <dbReference type="EMBL" id="SET02804.1"/>
    </source>
</evidence>
<dbReference type="InterPro" id="IPR018392">
    <property type="entry name" value="LysM"/>
</dbReference>
<dbReference type="GO" id="GO:0016052">
    <property type="term" value="P:carbohydrate catabolic process"/>
    <property type="evidence" value="ECO:0007669"/>
    <property type="project" value="TreeGrafter"/>
</dbReference>
<dbReference type="CDD" id="cd06414">
    <property type="entry name" value="GH25_LytC-like"/>
    <property type="match status" value="1"/>
</dbReference>
<dbReference type="PROSITE" id="PS51782">
    <property type="entry name" value="LYSM"/>
    <property type="match status" value="2"/>
</dbReference>
<sequence length="316" mass="36388">MVKLKGIDVSKHQGNIDWDAVKKDGIEFAMIRMGYGSDIKSQDDEKFERNVRECERVGIPWGAYLYSYAMDVQAAKSEADHALRLLKGKNPTFPVAFDMEDADHYKRDRGMPSDKELVEICHTFLDKVEDAGYYVSLYANLHWLTTKLNSSKLNRFDKWVAQWSDECTYDGQYKMWQYTSTGHVDGIAGRVDMNYAYSHFRDKKEQPKKEDKEEKLGGLEIYTVRSGDTLSKIAAKYDTTVDQIAQNNDIDNIDLIHPGQKLTINGSVKKKYYIVEEGDNLTRIADAYDTTVNQLAKWNNIKNKNLIYTGQKLRVK</sequence>
<dbReference type="GO" id="GO:0016998">
    <property type="term" value="P:cell wall macromolecule catabolic process"/>
    <property type="evidence" value="ECO:0007669"/>
    <property type="project" value="InterPro"/>
</dbReference>
<dbReference type="AlphaFoldDB" id="A0A1I0B8R0"/>
<dbReference type="RefSeq" id="WP_093132286.1">
    <property type="nucleotide sequence ID" value="NZ_FOHJ01000002.1"/>
</dbReference>
<dbReference type="GO" id="GO:0009253">
    <property type="term" value="P:peptidoglycan catabolic process"/>
    <property type="evidence" value="ECO:0007669"/>
    <property type="project" value="InterPro"/>
</dbReference>
<dbReference type="Proteomes" id="UP000199095">
    <property type="component" value="Unassembled WGS sequence"/>
</dbReference>
<comment type="similarity">
    <text evidence="1">Belongs to the glycosyl hydrolase 25 family.</text>
</comment>
<accession>A0A1I0B8R0</accession>
<dbReference type="InterPro" id="IPR002053">
    <property type="entry name" value="Glyco_hydro_25"/>
</dbReference>
<dbReference type="GO" id="GO:0003796">
    <property type="term" value="F:lysozyme activity"/>
    <property type="evidence" value="ECO:0007669"/>
    <property type="project" value="InterPro"/>
</dbReference>
<evidence type="ECO:0000313" key="4">
    <source>
        <dbReference type="Proteomes" id="UP000199095"/>
    </source>
</evidence>
<dbReference type="Pfam" id="PF01183">
    <property type="entry name" value="Glyco_hydro_25"/>
    <property type="match status" value="1"/>
</dbReference>
<dbReference type="Pfam" id="PF01476">
    <property type="entry name" value="LysM"/>
    <property type="match status" value="2"/>
</dbReference>
<dbReference type="InterPro" id="IPR017853">
    <property type="entry name" value="GH"/>
</dbReference>
<dbReference type="PANTHER" id="PTHR34135">
    <property type="entry name" value="LYSOZYME"/>
    <property type="match status" value="1"/>
</dbReference>
<dbReference type="PROSITE" id="PS51904">
    <property type="entry name" value="GLYCOSYL_HYDROL_F25_2"/>
    <property type="match status" value="1"/>
</dbReference>
<keyword evidence="4" id="KW-1185">Reference proteome</keyword>
<dbReference type="OrthoDB" id="9802228at2"/>
<dbReference type="Gene3D" id="3.20.20.80">
    <property type="entry name" value="Glycosidases"/>
    <property type="match status" value="1"/>
</dbReference>
<dbReference type="Gene3D" id="3.10.350.10">
    <property type="entry name" value="LysM domain"/>
    <property type="match status" value="2"/>
</dbReference>
<dbReference type="CDD" id="cd00118">
    <property type="entry name" value="LysM"/>
    <property type="match status" value="2"/>
</dbReference>
<feature type="domain" description="LysM" evidence="2">
    <location>
        <begin position="271"/>
        <end position="315"/>
    </location>
</feature>
<proteinExistence type="inferred from homology"/>
<dbReference type="STRING" id="237682.SAMN05421676_102373"/>
<dbReference type="SUPFAM" id="SSF54106">
    <property type="entry name" value="LysM domain"/>
    <property type="match status" value="2"/>
</dbReference>
<feature type="domain" description="LysM" evidence="2">
    <location>
        <begin position="220"/>
        <end position="264"/>
    </location>
</feature>
<dbReference type="InterPro" id="IPR036779">
    <property type="entry name" value="LysM_dom_sf"/>
</dbReference>
<organism evidence="3 4">
    <name type="scientific">Salinibacillus kushneri</name>
    <dbReference type="NCBI Taxonomy" id="237682"/>
    <lineage>
        <taxon>Bacteria</taxon>
        <taxon>Bacillati</taxon>
        <taxon>Bacillota</taxon>
        <taxon>Bacilli</taxon>
        <taxon>Bacillales</taxon>
        <taxon>Bacillaceae</taxon>
        <taxon>Salinibacillus</taxon>
    </lineage>
</organism>
<dbReference type="SUPFAM" id="SSF51445">
    <property type="entry name" value="(Trans)glycosidases"/>
    <property type="match status" value="1"/>
</dbReference>
<evidence type="ECO:0000259" key="2">
    <source>
        <dbReference type="PROSITE" id="PS51782"/>
    </source>
</evidence>
<reference evidence="4" key="1">
    <citation type="submission" date="2016-10" db="EMBL/GenBank/DDBJ databases">
        <authorList>
            <person name="Varghese N."/>
            <person name="Submissions S."/>
        </authorList>
    </citation>
    <scope>NUCLEOTIDE SEQUENCE [LARGE SCALE GENOMIC DNA]</scope>
    <source>
        <strain evidence="4">CGMCC 1.3566</strain>
    </source>
</reference>
<gene>
    <name evidence="3" type="ORF">SAMN05421676_102373</name>
</gene>
<dbReference type="PANTHER" id="PTHR34135:SF2">
    <property type="entry name" value="LYSOZYME"/>
    <property type="match status" value="1"/>
</dbReference>
<protein>
    <submittedName>
        <fullName evidence="3">Lyzozyme M1 (1,4-beta-N-acetylmuramidase), GH25 family</fullName>
    </submittedName>
</protein>
<dbReference type="SMART" id="SM00257">
    <property type="entry name" value="LysM"/>
    <property type="match status" value="2"/>
</dbReference>
<evidence type="ECO:0000256" key="1">
    <source>
        <dbReference type="ARBA" id="ARBA00010646"/>
    </source>
</evidence>
<dbReference type="EMBL" id="FOHJ01000002">
    <property type="protein sequence ID" value="SET02804.1"/>
    <property type="molecule type" value="Genomic_DNA"/>
</dbReference>